<protein>
    <submittedName>
        <fullName evidence="1">Uncharacterized protein</fullName>
    </submittedName>
</protein>
<dbReference type="RefSeq" id="XP_024552598.1">
    <property type="nucleotide sequence ID" value="XM_024696785.1"/>
</dbReference>
<dbReference type="Proteomes" id="UP000001798">
    <property type="component" value="Chromosome 13"/>
</dbReference>
<name>A0A384K151_BOTFB</name>
<reference evidence="1 2" key="3">
    <citation type="journal article" date="2017" name="Mol. Plant Pathol.">
        <title>A gapless genome sequence of the fungus Botrytis cinerea.</title>
        <authorList>
            <person name="Van Kan J.A."/>
            <person name="Stassen J.H."/>
            <person name="Mosbach A."/>
            <person name="Van Der Lee T.A."/>
            <person name="Faino L."/>
            <person name="Farmer A.D."/>
            <person name="Papasotiriou D.G."/>
            <person name="Zhou S."/>
            <person name="Seidl M.F."/>
            <person name="Cottam E."/>
            <person name="Edel D."/>
            <person name="Hahn M."/>
            <person name="Schwartz D.C."/>
            <person name="Dietrich R.A."/>
            <person name="Widdison S."/>
            <person name="Scalliet G."/>
        </authorList>
    </citation>
    <scope>NUCLEOTIDE SEQUENCE [LARGE SCALE GENOMIC DNA]</scope>
    <source>
        <strain evidence="1 2">B05.10</strain>
    </source>
</reference>
<sequence length="156" mass="18289">MADAPPVPHGQLVHLAELLKVRRAEAKIVSQWLQKHFLLLLALGASTIYRSWLTTLLNGLLRWLGGIYFYYQAYWLVNISPFKGVQKCSSILENAKSWGSWNDFWEMRNDQWWFYMSCLGNDAGWPKRLWDNVVSSPERTYPLMLKVKGRSLRINR</sequence>
<dbReference type="VEuPathDB" id="FungiDB:Bcin13g03300"/>
<evidence type="ECO:0000313" key="1">
    <source>
        <dbReference type="EMBL" id="ATZ56492.1"/>
    </source>
</evidence>
<dbReference type="GeneID" id="36394797"/>
<reference evidence="1 2" key="2">
    <citation type="journal article" date="2012" name="Eukaryot. Cell">
        <title>Genome update of Botrytis cinerea strains B05.10 and T4.</title>
        <authorList>
            <person name="Staats M."/>
            <person name="van Kan J.A."/>
        </authorList>
    </citation>
    <scope>NUCLEOTIDE SEQUENCE [LARGE SCALE GENOMIC DNA]</scope>
    <source>
        <strain evidence="1 2">B05.10</strain>
    </source>
</reference>
<keyword evidence="2" id="KW-1185">Reference proteome</keyword>
<dbReference type="KEGG" id="bfu:BCIN_13g03300"/>
<dbReference type="EMBL" id="CP009817">
    <property type="protein sequence ID" value="ATZ56492.1"/>
    <property type="molecule type" value="Genomic_DNA"/>
</dbReference>
<dbReference type="AlphaFoldDB" id="A0A384K151"/>
<gene>
    <name evidence="1" type="ORF">BCIN_13g03300</name>
</gene>
<proteinExistence type="predicted"/>
<reference evidence="1 2" key="1">
    <citation type="journal article" date="2011" name="PLoS Genet.">
        <title>Genomic analysis of the necrotrophic fungal pathogens Sclerotinia sclerotiorum and Botrytis cinerea.</title>
        <authorList>
            <person name="Amselem J."/>
            <person name="Cuomo C.A."/>
            <person name="van Kan J.A."/>
            <person name="Viaud M."/>
            <person name="Benito E.P."/>
            <person name="Couloux A."/>
            <person name="Coutinho P.M."/>
            <person name="de Vries R.P."/>
            <person name="Dyer P.S."/>
            <person name="Fillinger S."/>
            <person name="Fournier E."/>
            <person name="Gout L."/>
            <person name="Hahn M."/>
            <person name="Kohn L."/>
            <person name="Lapalu N."/>
            <person name="Plummer K.M."/>
            <person name="Pradier J.M."/>
            <person name="Quevillon E."/>
            <person name="Sharon A."/>
            <person name="Simon A."/>
            <person name="ten Have A."/>
            <person name="Tudzynski B."/>
            <person name="Tudzynski P."/>
            <person name="Wincker P."/>
            <person name="Andrew M."/>
            <person name="Anthouard V."/>
            <person name="Beever R.E."/>
            <person name="Beffa R."/>
            <person name="Benoit I."/>
            <person name="Bouzid O."/>
            <person name="Brault B."/>
            <person name="Chen Z."/>
            <person name="Choquer M."/>
            <person name="Collemare J."/>
            <person name="Cotton P."/>
            <person name="Danchin E.G."/>
            <person name="Da Silva C."/>
            <person name="Gautier A."/>
            <person name="Giraud C."/>
            <person name="Giraud T."/>
            <person name="Gonzalez C."/>
            <person name="Grossetete S."/>
            <person name="Guldener U."/>
            <person name="Henrissat B."/>
            <person name="Howlett B.J."/>
            <person name="Kodira C."/>
            <person name="Kretschmer M."/>
            <person name="Lappartient A."/>
            <person name="Leroch M."/>
            <person name="Levis C."/>
            <person name="Mauceli E."/>
            <person name="Neuveglise C."/>
            <person name="Oeser B."/>
            <person name="Pearson M."/>
            <person name="Poulain J."/>
            <person name="Poussereau N."/>
            <person name="Quesneville H."/>
            <person name="Rascle C."/>
            <person name="Schumacher J."/>
            <person name="Segurens B."/>
            <person name="Sexton A."/>
            <person name="Silva E."/>
            <person name="Sirven C."/>
            <person name="Soanes D.M."/>
            <person name="Talbot N.J."/>
            <person name="Templeton M."/>
            <person name="Yandava C."/>
            <person name="Yarden O."/>
            <person name="Zeng Q."/>
            <person name="Rollins J.A."/>
            <person name="Lebrun M.H."/>
            <person name="Dickman M."/>
        </authorList>
    </citation>
    <scope>NUCLEOTIDE SEQUENCE [LARGE SCALE GENOMIC DNA]</scope>
    <source>
        <strain evidence="1 2">B05.10</strain>
    </source>
</reference>
<organism evidence="1 2">
    <name type="scientific">Botryotinia fuckeliana (strain B05.10)</name>
    <name type="common">Noble rot fungus</name>
    <name type="synonym">Botrytis cinerea</name>
    <dbReference type="NCBI Taxonomy" id="332648"/>
    <lineage>
        <taxon>Eukaryota</taxon>
        <taxon>Fungi</taxon>
        <taxon>Dikarya</taxon>
        <taxon>Ascomycota</taxon>
        <taxon>Pezizomycotina</taxon>
        <taxon>Leotiomycetes</taxon>
        <taxon>Helotiales</taxon>
        <taxon>Sclerotiniaceae</taxon>
        <taxon>Botrytis</taxon>
    </lineage>
</organism>
<evidence type="ECO:0000313" key="2">
    <source>
        <dbReference type="Proteomes" id="UP000001798"/>
    </source>
</evidence>
<accession>A0A384K151</accession>